<reference evidence="2 3" key="1">
    <citation type="submission" date="2023-10" db="EMBL/GenBank/DDBJ databases">
        <title>Nicoliella lavandulae sp. nov. isolated from Lavandula angustifolia flowers.</title>
        <authorList>
            <person name="Alcantara C."/>
            <person name="Zuniga M."/>
            <person name="Landete J.M."/>
            <person name="Monedero V."/>
        </authorList>
    </citation>
    <scope>NUCLEOTIDE SEQUENCE [LARGE SCALE GENOMIC DNA]</scope>
    <source>
        <strain evidence="2 3">Es01</strain>
    </source>
</reference>
<dbReference type="RefSeq" id="WP_339961016.1">
    <property type="nucleotide sequence ID" value="NZ_JAWMWH010000003.1"/>
</dbReference>
<dbReference type="PANTHER" id="PTHR41386">
    <property type="entry name" value="INTEGRAL MEMBRANE PROTEIN-RELATED"/>
    <property type="match status" value="1"/>
</dbReference>
<gene>
    <name evidence="2" type="ORF">R4146_08500</name>
</gene>
<accession>A0ABU8SMN3</accession>
<keyword evidence="1" id="KW-0812">Transmembrane</keyword>
<keyword evidence="1" id="KW-1133">Transmembrane helix</keyword>
<protein>
    <submittedName>
        <fullName evidence="2">DUF1003 domain-containing protein</fullName>
    </submittedName>
</protein>
<evidence type="ECO:0000256" key="1">
    <source>
        <dbReference type="SAM" id="Phobius"/>
    </source>
</evidence>
<keyword evidence="3" id="KW-1185">Reference proteome</keyword>
<dbReference type="Proteomes" id="UP001370590">
    <property type="component" value="Unassembled WGS sequence"/>
</dbReference>
<evidence type="ECO:0000313" key="3">
    <source>
        <dbReference type="Proteomes" id="UP001370590"/>
    </source>
</evidence>
<evidence type="ECO:0000313" key="2">
    <source>
        <dbReference type="EMBL" id="MEJ6401175.1"/>
    </source>
</evidence>
<proteinExistence type="predicted"/>
<dbReference type="Pfam" id="PF06210">
    <property type="entry name" value="DUF1003"/>
    <property type="match status" value="1"/>
</dbReference>
<dbReference type="EMBL" id="JAWMWH010000003">
    <property type="protein sequence ID" value="MEJ6401175.1"/>
    <property type="molecule type" value="Genomic_DNA"/>
</dbReference>
<dbReference type="InterPro" id="IPR010406">
    <property type="entry name" value="DUF1003"/>
</dbReference>
<dbReference type="PANTHER" id="PTHR41386:SF1">
    <property type="entry name" value="MEMBRANE PROTEIN"/>
    <property type="match status" value="1"/>
</dbReference>
<keyword evidence="1" id="KW-0472">Membrane</keyword>
<organism evidence="2 3">
    <name type="scientific">Nicoliella lavandulae</name>
    <dbReference type="NCBI Taxonomy" id="3082954"/>
    <lineage>
        <taxon>Bacteria</taxon>
        <taxon>Bacillati</taxon>
        <taxon>Bacillota</taxon>
        <taxon>Bacilli</taxon>
        <taxon>Lactobacillales</taxon>
        <taxon>Lactobacillaceae</taxon>
        <taxon>Nicoliella</taxon>
    </lineage>
</organism>
<name>A0ABU8SMN3_9LACO</name>
<comment type="caution">
    <text evidence="2">The sequence shown here is derived from an EMBL/GenBank/DDBJ whole genome shotgun (WGS) entry which is preliminary data.</text>
</comment>
<sequence>MKSKVEKCLVDNKEYLSNEGRLLKDLDSTICGHIKHDYTKSSDDDFICNQHLLKYQVDMVNQLIRDDEHRNQKIDRKLTRTLRDDDYKIKDINEALNSSETFGQKVADQVARFGGSWSFILTFVIFLLLWMIINTLHLFGAHFDPYPFILLNLALSCISAIQAPIIMMSQNRSTHRDRLDADNDYHVNLKSESELRILHAKLDQLNQNQMPHSFEIEKLQLEILGEIRSELDIIHNERIELLNEEKKQNELISQKISQNKTDADDKQK</sequence>
<feature type="transmembrane region" description="Helical" evidence="1">
    <location>
        <begin position="119"/>
        <end position="140"/>
    </location>
</feature>
<feature type="transmembrane region" description="Helical" evidence="1">
    <location>
        <begin position="146"/>
        <end position="168"/>
    </location>
</feature>